<feature type="region of interest" description="Disordered" evidence="1">
    <location>
        <begin position="443"/>
        <end position="503"/>
    </location>
</feature>
<name>A0AAV9XFF2_9PEZI</name>
<feature type="compositionally biased region" description="Pro residues" evidence="1">
    <location>
        <begin position="461"/>
        <end position="471"/>
    </location>
</feature>
<feature type="region of interest" description="Disordered" evidence="1">
    <location>
        <begin position="364"/>
        <end position="404"/>
    </location>
</feature>
<evidence type="ECO:0000256" key="1">
    <source>
        <dbReference type="SAM" id="MobiDB-lite"/>
    </source>
</evidence>
<reference evidence="2 3" key="1">
    <citation type="submission" date="2019-10" db="EMBL/GenBank/DDBJ databases">
        <authorList>
            <person name="Palmer J.M."/>
        </authorList>
    </citation>
    <scope>NUCLEOTIDE SEQUENCE [LARGE SCALE GENOMIC DNA]</scope>
    <source>
        <strain evidence="2 3">TWF694</strain>
    </source>
</reference>
<feature type="compositionally biased region" description="Polar residues" evidence="1">
    <location>
        <begin position="165"/>
        <end position="184"/>
    </location>
</feature>
<accession>A0AAV9XFF2</accession>
<keyword evidence="3" id="KW-1185">Reference proteome</keyword>
<dbReference type="EMBL" id="JAVHJO010000005">
    <property type="protein sequence ID" value="KAK6540306.1"/>
    <property type="molecule type" value="Genomic_DNA"/>
</dbReference>
<feature type="compositionally biased region" description="Polar residues" evidence="1">
    <location>
        <begin position="271"/>
        <end position="308"/>
    </location>
</feature>
<feature type="compositionally biased region" description="Basic and acidic residues" evidence="1">
    <location>
        <begin position="35"/>
        <end position="54"/>
    </location>
</feature>
<feature type="compositionally biased region" description="Basic and acidic residues" evidence="1">
    <location>
        <begin position="17"/>
        <end position="27"/>
    </location>
</feature>
<organism evidence="2 3">
    <name type="scientific">Orbilia ellipsospora</name>
    <dbReference type="NCBI Taxonomy" id="2528407"/>
    <lineage>
        <taxon>Eukaryota</taxon>
        <taxon>Fungi</taxon>
        <taxon>Dikarya</taxon>
        <taxon>Ascomycota</taxon>
        <taxon>Pezizomycotina</taxon>
        <taxon>Orbiliomycetes</taxon>
        <taxon>Orbiliales</taxon>
        <taxon>Orbiliaceae</taxon>
        <taxon>Orbilia</taxon>
    </lineage>
</organism>
<gene>
    <name evidence="2" type="ORF">TWF694_009113</name>
</gene>
<evidence type="ECO:0000313" key="3">
    <source>
        <dbReference type="Proteomes" id="UP001365542"/>
    </source>
</evidence>
<feature type="region of interest" description="Disordered" evidence="1">
    <location>
        <begin position="156"/>
        <end position="201"/>
    </location>
</feature>
<feature type="region of interest" description="Disordered" evidence="1">
    <location>
        <begin position="1"/>
        <end position="54"/>
    </location>
</feature>
<sequence>MSSPPRKMPSAKNPTMKTERTHEENQERAYIAASRRSDRSIDARVESARRASEIHRRRTGRGLRVTEQDVLNDTVYEEEEDAFPLPYRQLSNHLLTDDAAFNDRLASYLAVNDAARSAMSRVLQRSYEISAQSGNGQTDSNVAGSASNAFAFPGADGVPLMQGGPSMQQSPSPLQFPTQHQNANLYAPGPSNPPTSSAFAQIPPQVTSAPLTASGTQFYMTPLGLGTIPPAAFQGTIFARQQMNPQPQAHQMNSNPYESAALTPEQFHAMSQSLARRASTTADLNGSPMSDNSTLSLHTAPTAHSNIGSPDPSAMRRMSMPNVVPSSPLRPPGYSSPGAPQLQVEASSHPRQARLNANSYSLSTAGRNLSSRSPRMNPGTQSSVSENQVFPNSTQHAGNSIPTVQSPFLDPDQYFFDFSLPRHEQDLYYDPTTNTQHHPSLMFGPSTGQHNNAGIWDNVPSPSPANIPSPLPQNLAGGGDQVYNFSETEFNGRRTVGTDFSKHSEQNVDKLWEEYQNNHIGQQQNRP</sequence>
<feature type="region of interest" description="Disordered" evidence="1">
    <location>
        <begin position="271"/>
        <end position="351"/>
    </location>
</feature>
<proteinExistence type="predicted"/>
<dbReference type="AlphaFoldDB" id="A0AAV9XFF2"/>
<dbReference type="Proteomes" id="UP001365542">
    <property type="component" value="Unassembled WGS sequence"/>
</dbReference>
<evidence type="ECO:0000313" key="2">
    <source>
        <dbReference type="EMBL" id="KAK6540306.1"/>
    </source>
</evidence>
<comment type="caution">
    <text evidence="2">The sequence shown here is derived from an EMBL/GenBank/DDBJ whole genome shotgun (WGS) entry which is preliminary data.</text>
</comment>
<protein>
    <submittedName>
        <fullName evidence="2">Uncharacterized protein</fullName>
    </submittedName>
</protein>